<dbReference type="PROSITE" id="PS00138">
    <property type="entry name" value="SUBTILASE_SER"/>
    <property type="match status" value="1"/>
</dbReference>
<feature type="active site" description="Charge relay system" evidence="5">
    <location>
        <position position="407"/>
    </location>
</feature>
<dbReference type="CDD" id="cd04077">
    <property type="entry name" value="Peptidases_S8_PCSK9_ProteinaseK_like"/>
    <property type="match status" value="1"/>
</dbReference>
<dbReference type="InterPro" id="IPR023828">
    <property type="entry name" value="Peptidase_S8_Ser-AS"/>
</dbReference>
<dbReference type="SUPFAM" id="SSF52743">
    <property type="entry name" value="Subtilisin-like"/>
    <property type="match status" value="1"/>
</dbReference>
<dbReference type="SUPFAM" id="SSF54897">
    <property type="entry name" value="Protease propeptides/inhibitors"/>
    <property type="match status" value="1"/>
</dbReference>
<evidence type="ECO:0000256" key="4">
    <source>
        <dbReference type="ARBA" id="ARBA00022825"/>
    </source>
</evidence>
<feature type="signal peptide" evidence="7">
    <location>
        <begin position="1"/>
        <end position="16"/>
    </location>
</feature>
<keyword evidence="7" id="KW-0732">Signal</keyword>
<accession>A0AAX4JQ97</accession>
<reference evidence="10 11" key="1">
    <citation type="submission" date="2024-01" db="EMBL/GenBank/DDBJ databases">
        <title>Comparative genomics of Cryptococcus and Kwoniella reveals pathogenesis evolution and contrasting modes of karyotype evolution via chromosome fusion or intercentromeric recombination.</title>
        <authorList>
            <person name="Coelho M.A."/>
            <person name="David-Palma M."/>
            <person name="Shea T."/>
            <person name="Bowers K."/>
            <person name="McGinley-Smith S."/>
            <person name="Mohammad A.W."/>
            <person name="Gnirke A."/>
            <person name="Yurkov A.M."/>
            <person name="Nowrousian M."/>
            <person name="Sun S."/>
            <person name="Cuomo C.A."/>
            <person name="Heitman J."/>
        </authorList>
    </citation>
    <scope>NUCLEOTIDE SEQUENCE [LARGE SCALE GENOMIC DNA]</scope>
    <source>
        <strain evidence="10 11">CBS 6074</strain>
    </source>
</reference>
<proteinExistence type="inferred from homology"/>
<dbReference type="Pfam" id="PF05922">
    <property type="entry name" value="Inhibitor_I9"/>
    <property type="match status" value="1"/>
</dbReference>
<feature type="domain" description="Peptidase S8/S53" evidence="8">
    <location>
        <begin position="196"/>
        <end position="423"/>
    </location>
</feature>
<keyword evidence="2 5" id="KW-0645">Protease</keyword>
<dbReference type="InterPro" id="IPR037045">
    <property type="entry name" value="S8pro/Inhibitor_I9_sf"/>
</dbReference>
<dbReference type="PROSITE" id="PS00136">
    <property type="entry name" value="SUBTILASE_ASP"/>
    <property type="match status" value="1"/>
</dbReference>
<dbReference type="PROSITE" id="PS00137">
    <property type="entry name" value="SUBTILASE_HIS"/>
    <property type="match status" value="1"/>
</dbReference>
<evidence type="ECO:0000259" key="8">
    <source>
        <dbReference type="Pfam" id="PF00082"/>
    </source>
</evidence>
<dbReference type="InterPro" id="IPR023827">
    <property type="entry name" value="Peptidase_S8_Asp-AS"/>
</dbReference>
<dbReference type="GO" id="GO:0004252">
    <property type="term" value="F:serine-type endopeptidase activity"/>
    <property type="evidence" value="ECO:0007669"/>
    <property type="project" value="UniProtKB-UniRule"/>
</dbReference>
<dbReference type="InterPro" id="IPR010259">
    <property type="entry name" value="S8pro/Inhibitor_I9"/>
</dbReference>
<dbReference type="InterPro" id="IPR022398">
    <property type="entry name" value="Peptidase_S8_His-AS"/>
</dbReference>
<feature type="active site" description="Charge relay system" evidence="5">
    <location>
        <position position="205"/>
    </location>
</feature>
<dbReference type="GeneID" id="91092455"/>
<dbReference type="PANTHER" id="PTHR43806">
    <property type="entry name" value="PEPTIDASE S8"/>
    <property type="match status" value="1"/>
</dbReference>
<evidence type="ECO:0000256" key="1">
    <source>
        <dbReference type="ARBA" id="ARBA00011073"/>
    </source>
</evidence>
<dbReference type="Gene3D" id="3.30.70.80">
    <property type="entry name" value="Peptidase S8 propeptide/proteinase inhibitor I9"/>
    <property type="match status" value="1"/>
</dbReference>
<evidence type="ECO:0000256" key="7">
    <source>
        <dbReference type="SAM" id="SignalP"/>
    </source>
</evidence>
<evidence type="ECO:0000256" key="5">
    <source>
        <dbReference type="PROSITE-ProRule" id="PRU01240"/>
    </source>
</evidence>
<dbReference type="AlphaFoldDB" id="A0AAX4JQ97"/>
<evidence type="ECO:0000313" key="10">
    <source>
        <dbReference type="EMBL" id="WWC86904.1"/>
    </source>
</evidence>
<dbReference type="Gene3D" id="3.40.50.200">
    <property type="entry name" value="Peptidase S8/S53 domain"/>
    <property type="match status" value="1"/>
</dbReference>
<evidence type="ECO:0000256" key="6">
    <source>
        <dbReference type="RuleBase" id="RU003355"/>
    </source>
</evidence>
<dbReference type="RefSeq" id="XP_066073667.1">
    <property type="nucleotide sequence ID" value="XM_066217570.1"/>
</dbReference>
<keyword evidence="11" id="KW-1185">Reference proteome</keyword>
<evidence type="ECO:0000313" key="11">
    <source>
        <dbReference type="Proteomes" id="UP001355207"/>
    </source>
</evidence>
<dbReference type="PANTHER" id="PTHR43806:SF11">
    <property type="entry name" value="CEREVISIN-RELATED"/>
    <property type="match status" value="1"/>
</dbReference>
<keyword evidence="4 5" id="KW-0720">Serine protease</keyword>
<dbReference type="GO" id="GO:0006508">
    <property type="term" value="P:proteolysis"/>
    <property type="evidence" value="ECO:0007669"/>
    <property type="project" value="UniProtKB-KW"/>
</dbReference>
<feature type="active site" description="Charge relay system" evidence="5">
    <location>
        <position position="237"/>
    </location>
</feature>
<dbReference type="InterPro" id="IPR050131">
    <property type="entry name" value="Peptidase_S8_subtilisin-like"/>
</dbReference>
<dbReference type="EMBL" id="CP144099">
    <property type="protein sequence ID" value="WWC86904.1"/>
    <property type="molecule type" value="Genomic_DNA"/>
</dbReference>
<keyword evidence="3 5" id="KW-0378">Hydrolase</keyword>
<dbReference type="Proteomes" id="UP001355207">
    <property type="component" value="Chromosome 2"/>
</dbReference>
<feature type="domain" description="Inhibitor I9" evidence="9">
    <location>
        <begin position="44"/>
        <end position="133"/>
    </location>
</feature>
<evidence type="ECO:0000256" key="3">
    <source>
        <dbReference type="ARBA" id="ARBA00022801"/>
    </source>
</evidence>
<dbReference type="PRINTS" id="PR00723">
    <property type="entry name" value="SUBTILISIN"/>
</dbReference>
<gene>
    <name evidence="10" type="ORF">L201_001783</name>
</gene>
<protein>
    <recommendedName>
        <fullName evidence="12">Cerevisin</fullName>
    </recommendedName>
</protein>
<evidence type="ECO:0008006" key="12">
    <source>
        <dbReference type="Google" id="ProtNLM"/>
    </source>
</evidence>
<dbReference type="InterPro" id="IPR000209">
    <property type="entry name" value="Peptidase_S8/S53_dom"/>
</dbReference>
<sequence>MRFQPASILLLPLALATPINPSSSDQDVQLAPLAENGEHIDDAYIVVFKKGLDATQIALHLSGVERDHGADPLYSFSSDGEVETGGIKHVYQPPTSDNGYYGYAGKFSANTLNTIRSSPEVAYVERDQIMRTQDIPQGVDDWFGSSSAEDSYPGEELASESISTEKGAPWGLARISHRKELKLSTFTEYHYDSHGGDGVTAYVIDTGINIDHVEFEGRAKWGKTIPKNDVDKDGNGHGTHCAGTVGSRKYGVAKNAKLVAVKVLGSNGSGSMSDVVAGVLWAAEAAAAEADAAAKELKATGKTKYKGSVANMSLGGGKAKSLDDAVNAAVDAGLHFAVAAGNDNKDACNYSPAAAEKAVTVGASTLGDERAYFSNHGKCVDIFAPGLNIFSTWIGGNQTTNTISGTSMASPHICGLLAYLVSIHGTETFNLYDTSASATGVYAKAYSLLPKLAQAVLPTPEFEIEVAPVPSKDKLTPAKLKKALIGLASAGRLTDLPTGSPNLLAYNNATTHK</sequence>
<evidence type="ECO:0000259" key="9">
    <source>
        <dbReference type="Pfam" id="PF05922"/>
    </source>
</evidence>
<organism evidence="10 11">
    <name type="scientific">Kwoniella dendrophila CBS 6074</name>
    <dbReference type="NCBI Taxonomy" id="1295534"/>
    <lineage>
        <taxon>Eukaryota</taxon>
        <taxon>Fungi</taxon>
        <taxon>Dikarya</taxon>
        <taxon>Basidiomycota</taxon>
        <taxon>Agaricomycotina</taxon>
        <taxon>Tremellomycetes</taxon>
        <taxon>Tremellales</taxon>
        <taxon>Cryptococcaceae</taxon>
        <taxon>Kwoniella</taxon>
    </lineage>
</organism>
<dbReference type="InterPro" id="IPR015500">
    <property type="entry name" value="Peptidase_S8_subtilisin-rel"/>
</dbReference>
<dbReference type="InterPro" id="IPR036852">
    <property type="entry name" value="Peptidase_S8/S53_dom_sf"/>
</dbReference>
<dbReference type="GO" id="GO:0005615">
    <property type="term" value="C:extracellular space"/>
    <property type="evidence" value="ECO:0007669"/>
    <property type="project" value="TreeGrafter"/>
</dbReference>
<feature type="chain" id="PRO_5043948987" description="Cerevisin" evidence="7">
    <location>
        <begin position="17"/>
        <end position="513"/>
    </location>
</feature>
<dbReference type="PROSITE" id="PS51892">
    <property type="entry name" value="SUBTILASE"/>
    <property type="match status" value="1"/>
</dbReference>
<dbReference type="InterPro" id="IPR034193">
    <property type="entry name" value="PCSK9_ProteinaseK-like"/>
</dbReference>
<name>A0AAX4JQ97_9TREE</name>
<comment type="similarity">
    <text evidence="1 5 6">Belongs to the peptidase S8 family.</text>
</comment>
<dbReference type="Pfam" id="PF00082">
    <property type="entry name" value="Peptidase_S8"/>
    <property type="match status" value="1"/>
</dbReference>
<evidence type="ECO:0000256" key="2">
    <source>
        <dbReference type="ARBA" id="ARBA00022670"/>
    </source>
</evidence>